<protein>
    <recommendedName>
        <fullName evidence="3">RRM domain-containing protein</fullName>
    </recommendedName>
</protein>
<dbReference type="GO" id="GO:0042254">
    <property type="term" value="P:ribosome biogenesis"/>
    <property type="evidence" value="ECO:0007669"/>
    <property type="project" value="InterPro"/>
</dbReference>
<evidence type="ECO:0000256" key="2">
    <source>
        <dbReference type="PROSITE-ProRule" id="PRU00176"/>
    </source>
</evidence>
<dbReference type="InterPro" id="IPR035979">
    <property type="entry name" value="RBD_domain_sf"/>
</dbReference>
<evidence type="ECO:0000313" key="4">
    <source>
        <dbReference type="EMBL" id="KFD69071.1"/>
    </source>
</evidence>
<dbReference type="PANTHER" id="PTHR12455:SF0">
    <property type="entry name" value="NUCLEOLAR COMPLEX PROTEIN 4 HOMOLOG"/>
    <property type="match status" value="1"/>
</dbReference>
<evidence type="ECO:0000256" key="1">
    <source>
        <dbReference type="ARBA" id="ARBA00007797"/>
    </source>
</evidence>
<dbReference type="Pfam" id="PF03914">
    <property type="entry name" value="CBF"/>
    <property type="match status" value="1"/>
</dbReference>
<organism evidence="4">
    <name type="scientific">Trichuris suis</name>
    <name type="common">pig whipworm</name>
    <dbReference type="NCBI Taxonomy" id="68888"/>
    <lineage>
        <taxon>Eukaryota</taxon>
        <taxon>Metazoa</taxon>
        <taxon>Ecdysozoa</taxon>
        <taxon>Nematoda</taxon>
        <taxon>Enoplea</taxon>
        <taxon>Dorylaimia</taxon>
        <taxon>Trichinellida</taxon>
        <taxon>Trichuridae</taxon>
        <taxon>Trichuris</taxon>
    </lineage>
</organism>
<dbReference type="GO" id="GO:0032040">
    <property type="term" value="C:small-subunit processome"/>
    <property type="evidence" value="ECO:0007669"/>
    <property type="project" value="TreeGrafter"/>
</dbReference>
<dbReference type="GO" id="GO:0030692">
    <property type="term" value="C:Noc4p-Nop14p complex"/>
    <property type="evidence" value="ECO:0007669"/>
    <property type="project" value="TreeGrafter"/>
</dbReference>
<dbReference type="InterPro" id="IPR000504">
    <property type="entry name" value="RRM_dom"/>
</dbReference>
<dbReference type="PROSITE" id="PS50102">
    <property type="entry name" value="RRM"/>
    <property type="match status" value="1"/>
</dbReference>
<dbReference type="Proteomes" id="UP000030758">
    <property type="component" value="Unassembled WGS sequence"/>
</dbReference>
<keyword evidence="2" id="KW-0694">RNA-binding</keyword>
<dbReference type="SUPFAM" id="SSF54928">
    <property type="entry name" value="RNA-binding domain, RBD"/>
    <property type="match status" value="1"/>
</dbReference>
<dbReference type="InterPro" id="IPR027193">
    <property type="entry name" value="Noc4"/>
</dbReference>
<accession>A0A085NHX5</accession>
<dbReference type="InterPro" id="IPR012677">
    <property type="entry name" value="Nucleotide-bd_a/b_plait_sf"/>
</dbReference>
<proteinExistence type="inferred from homology"/>
<dbReference type="Gene3D" id="3.30.70.330">
    <property type="match status" value="2"/>
</dbReference>
<name>A0A085NHX5_9BILA</name>
<dbReference type="EMBL" id="KL367498">
    <property type="protein sequence ID" value="KFD69071.1"/>
    <property type="molecule type" value="Genomic_DNA"/>
</dbReference>
<sequence>MEPAVVGDNFETVNGAVRRSAISNVNSLQLGEYQTETGLEDSIASLTITGQSDNNDLDNEFMYGQSLGSNGQAVTGSREDSRIFHIGKGCYGVDIHTATMFSLKPAELININYWTGLNPEATSRKVFIGGIPKNYTISNVKSVFTTFGPAAIRWPSQDVKAKKKRRPKKGFLFVIYEAVNSVEHLLSVCMLTGSKYFFNMEVPGKPAALRGGSMCRLCDDEFLQVQVRPWFLVDQLAVSKDHSRKVNFQRIAFCGGIPRSMKAIELAECIEKVIPGVTLVNIETDPHLDYPKGVAKVAFSDDKSFHKALKKRFLKVRYEDVGKVVSSSLSTLFLTKMELLFQSYSTLFMMANNFVEQLPLIVVSVDKGATKEFFDALDKFIVESAASGPIDSYMDIFSEMINAAVENEKAPTDVFLSAFREQCAYWDVCSAALSSALNVGNSNVLCDERKMRNYFLMLQCMSPNCGSPTLLVPQASSRFKSSRLKKLFTESWLQFIRLPVRNLTSNGTFDYLFYFCQMEMSLRCDCLVWLSENVLRNVSSPMLFADFVTDCFQMEHPLNALALGSIVILILQCNMFAGGPFRATCSDRLHFRNYPKLYDEVYNMLHPDIFTMPHRTVFLQNLDMIMRSTHLPVYLIAAFIKRLSRLLLLAPVDCCLTFLGLIRNWLIRHPSCQFLVNRSSKALTVDTDPYDFKATDPANCNSMTTSLWEIQTMKHHYSDKVVRTAGFIDCPLPSVELPFRLESNADRIFREVLRAAPKEYLVAEEKSAGLFQLPGVVGELFAP</sequence>
<evidence type="ECO:0000259" key="3">
    <source>
        <dbReference type="PROSITE" id="PS50102"/>
    </source>
</evidence>
<comment type="similarity">
    <text evidence="1">Belongs to the CBF/MAK21 family.</text>
</comment>
<dbReference type="InterPro" id="IPR005612">
    <property type="entry name" value="CCAAT-binding_factor"/>
</dbReference>
<feature type="domain" description="RRM" evidence="3">
    <location>
        <begin position="124"/>
        <end position="214"/>
    </location>
</feature>
<dbReference type="AlphaFoldDB" id="A0A085NHX5"/>
<dbReference type="Pfam" id="PF16367">
    <property type="entry name" value="RRM_7"/>
    <property type="match status" value="1"/>
</dbReference>
<gene>
    <name evidence="4" type="ORF">M514_13696</name>
</gene>
<dbReference type="GO" id="GO:0003723">
    <property type="term" value="F:RNA binding"/>
    <property type="evidence" value="ECO:0007669"/>
    <property type="project" value="UniProtKB-UniRule"/>
</dbReference>
<reference evidence="4" key="1">
    <citation type="journal article" date="2014" name="Nat. Genet.">
        <title>Genome and transcriptome of the porcine whipworm Trichuris suis.</title>
        <authorList>
            <person name="Jex A.R."/>
            <person name="Nejsum P."/>
            <person name="Schwarz E.M."/>
            <person name="Hu L."/>
            <person name="Young N.D."/>
            <person name="Hall R.S."/>
            <person name="Korhonen P.K."/>
            <person name="Liao S."/>
            <person name="Thamsborg S."/>
            <person name="Xia J."/>
            <person name="Xu P."/>
            <person name="Wang S."/>
            <person name="Scheerlinck J.P."/>
            <person name="Hofmann A."/>
            <person name="Sternberg P.W."/>
            <person name="Wang J."/>
            <person name="Gasser R.B."/>
        </authorList>
    </citation>
    <scope>NUCLEOTIDE SEQUENCE [LARGE SCALE GENOMIC DNA]</scope>
    <source>
        <strain evidence="4">DCEP-RM93F</strain>
    </source>
</reference>
<dbReference type="PANTHER" id="PTHR12455">
    <property type="entry name" value="NUCLEOLAR COMPLEX PROTEIN 4"/>
    <property type="match status" value="1"/>
</dbReference>